<evidence type="ECO:0000256" key="9">
    <source>
        <dbReference type="ARBA" id="ARBA00032159"/>
    </source>
</evidence>
<comment type="subunit">
    <text evidence="11">Component of the mitochondrial contact site and cristae organizing system (MICOS) complex.</text>
</comment>
<dbReference type="GO" id="GO:0061617">
    <property type="term" value="C:MICOS complex"/>
    <property type="evidence" value="ECO:0007669"/>
    <property type="project" value="UniProtKB-UniRule"/>
</dbReference>
<dbReference type="AlphaFoldDB" id="G7DU43"/>
<evidence type="ECO:0000256" key="1">
    <source>
        <dbReference type="ARBA" id="ARBA00002689"/>
    </source>
</evidence>
<protein>
    <recommendedName>
        <fullName evidence="4 11">MICOS complex subunit MIC12</fullName>
    </recommendedName>
    <alternativeName>
        <fullName evidence="10 11">Altered inheritance of mitochondria protein 5, mitochondrial</fullName>
    </alternativeName>
    <alternativeName>
        <fullName evidence="9 11">Found in mitochondrial proteome protein 51</fullName>
    </alternativeName>
</protein>
<gene>
    <name evidence="12" type="primary">Mo00750</name>
    <name evidence="12" type="ORF">E5Q_00750</name>
</gene>
<evidence type="ECO:0000256" key="10">
    <source>
        <dbReference type="ARBA" id="ARBA00032985"/>
    </source>
</evidence>
<sequence length="122" mass="13270">MAGGALISGAIYFSMHQRILNRTLLVSTDLRTLSQDLETLAPPAVPDHADWTARSNTRPPLGDLVKSQWNDTLIGATAAIYRADYGQLARQAYDTAARLTRRITGSSATGRIQEATQEASLR</sequence>
<comment type="caution">
    <text evidence="12">The sequence shown here is derived from an EMBL/GenBank/DDBJ whole genome shotgun (WGS) entry which is preliminary data.</text>
</comment>
<keyword evidence="7 11" id="KW-0496">Mitochondrion</keyword>
<dbReference type="InParanoid" id="G7DU43"/>
<comment type="subcellular location">
    <subcellularLocation>
        <location evidence="2">Membrane</location>
    </subcellularLocation>
    <subcellularLocation>
        <location evidence="11">Mitochondrion inner membrane</location>
        <topology evidence="11">Single-pass membrane protein</topology>
    </subcellularLocation>
</comment>
<keyword evidence="8" id="KW-0472">Membrane</keyword>
<keyword evidence="6" id="KW-1133">Transmembrane helix</keyword>
<evidence type="ECO:0000256" key="11">
    <source>
        <dbReference type="RuleBase" id="RU363010"/>
    </source>
</evidence>
<reference evidence="12 13" key="1">
    <citation type="journal article" date="2011" name="J. Gen. Appl. Microbiol.">
        <title>Draft genome sequencing of the enigmatic basidiomycete Mixia osmundae.</title>
        <authorList>
            <person name="Nishida H."/>
            <person name="Nagatsuka Y."/>
            <person name="Sugiyama J."/>
        </authorList>
    </citation>
    <scope>NUCLEOTIDE SEQUENCE [LARGE SCALE GENOMIC DNA]</scope>
    <source>
        <strain evidence="13">CBS 9802 / IAM 14324 / JCM 22182 / KY 12970</strain>
    </source>
</reference>
<evidence type="ECO:0000256" key="5">
    <source>
        <dbReference type="ARBA" id="ARBA00022692"/>
    </source>
</evidence>
<dbReference type="Pfam" id="PF17050">
    <property type="entry name" value="AIM5"/>
    <property type="match status" value="1"/>
</dbReference>
<comment type="function">
    <text evidence="1 11">Component of the MICOS complex, a large protein complex of the mitochondrial inner membrane that plays crucial roles in the maintenance of crista junctions, inner membrane architecture, and formation of contact sites to the outer membrane.</text>
</comment>
<reference evidence="12 13" key="2">
    <citation type="journal article" date="2012" name="Open Biol.">
        <title>Characteristics of nucleosomes and linker DNA regions on the genome of the basidiomycete Mixia osmundae revealed by mono- and dinucleosome mapping.</title>
        <authorList>
            <person name="Nishida H."/>
            <person name="Kondo S."/>
            <person name="Matsumoto T."/>
            <person name="Suzuki Y."/>
            <person name="Yoshikawa H."/>
            <person name="Taylor T.D."/>
            <person name="Sugiyama J."/>
        </authorList>
    </citation>
    <scope>NUCLEOTIDE SEQUENCE [LARGE SCALE GENOMIC DNA]</scope>
    <source>
        <strain evidence="13">CBS 9802 / IAM 14324 / JCM 22182 / KY 12970</strain>
    </source>
</reference>
<keyword evidence="11" id="KW-0999">Mitochondrion inner membrane</keyword>
<accession>G7DU43</accession>
<dbReference type="InterPro" id="IPR031463">
    <property type="entry name" value="Mic12"/>
</dbReference>
<dbReference type="Proteomes" id="UP000009131">
    <property type="component" value="Unassembled WGS sequence"/>
</dbReference>
<dbReference type="GO" id="GO:0044284">
    <property type="term" value="C:mitochondrial crista junction"/>
    <property type="evidence" value="ECO:0007669"/>
    <property type="project" value="InterPro"/>
</dbReference>
<keyword evidence="5" id="KW-0812">Transmembrane</keyword>
<evidence type="ECO:0000256" key="8">
    <source>
        <dbReference type="ARBA" id="ARBA00023136"/>
    </source>
</evidence>
<evidence type="ECO:0000313" key="13">
    <source>
        <dbReference type="Proteomes" id="UP000009131"/>
    </source>
</evidence>
<organism evidence="12 13">
    <name type="scientific">Mixia osmundae (strain CBS 9802 / IAM 14324 / JCM 22182 / KY 12970)</name>
    <dbReference type="NCBI Taxonomy" id="764103"/>
    <lineage>
        <taxon>Eukaryota</taxon>
        <taxon>Fungi</taxon>
        <taxon>Dikarya</taxon>
        <taxon>Basidiomycota</taxon>
        <taxon>Pucciniomycotina</taxon>
        <taxon>Mixiomycetes</taxon>
        <taxon>Mixiales</taxon>
        <taxon>Mixiaceae</taxon>
        <taxon>Mixia</taxon>
    </lineage>
</organism>
<evidence type="ECO:0000256" key="4">
    <source>
        <dbReference type="ARBA" id="ARBA00018170"/>
    </source>
</evidence>
<comment type="similarity">
    <text evidence="3 11">Belongs to the MICOS complex subunit Mic12 family.</text>
</comment>
<evidence type="ECO:0000256" key="7">
    <source>
        <dbReference type="ARBA" id="ARBA00023128"/>
    </source>
</evidence>
<evidence type="ECO:0000256" key="6">
    <source>
        <dbReference type="ARBA" id="ARBA00022989"/>
    </source>
</evidence>
<keyword evidence="13" id="KW-1185">Reference proteome</keyword>
<dbReference type="HOGENOM" id="CLU_2027274_0_0_1"/>
<evidence type="ECO:0000313" key="12">
    <source>
        <dbReference type="EMBL" id="GAA94103.1"/>
    </source>
</evidence>
<proteinExistence type="inferred from homology"/>
<name>G7DU43_MIXOS</name>
<evidence type="ECO:0000256" key="2">
    <source>
        <dbReference type="ARBA" id="ARBA00004370"/>
    </source>
</evidence>
<evidence type="ECO:0000256" key="3">
    <source>
        <dbReference type="ARBA" id="ARBA00009188"/>
    </source>
</evidence>
<dbReference type="EMBL" id="BABT02000028">
    <property type="protein sequence ID" value="GAA94103.1"/>
    <property type="molecule type" value="Genomic_DNA"/>
</dbReference>
<dbReference type="GO" id="GO:0042407">
    <property type="term" value="P:cristae formation"/>
    <property type="evidence" value="ECO:0007669"/>
    <property type="project" value="InterPro"/>
</dbReference>